<evidence type="ECO:0000256" key="5">
    <source>
        <dbReference type="ARBA" id="ARBA00023002"/>
    </source>
</evidence>
<dbReference type="InterPro" id="IPR052161">
    <property type="entry name" value="Mycobact_Acyl-CoA_DH"/>
</dbReference>
<dbReference type="InterPro" id="IPR037069">
    <property type="entry name" value="AcylCoA_DH/ox_N_sf"/>
</dbReference>
<dbReference type="Proteomes" id="UP000677413">
    <property type="component" value="Unassembled WGS sequence"/>
</dbReference>
<dbReference type="SUPFAM" id="SSF56645">
    <property type="entry name" value="Acyl-CoA dehydrogenase NM domain-like"/>
    <property type="match status" value="1"/>
</dbReference>
<organism evidence="10 11">
    <name type="scientific">Streptomyces liliiviolaceus</name>
    <dbReference type="NCBI Taxonomy" id="2823109"/>
    <lineage>
        <taxon>Bacteria</taxon>
        <taxon>Bacillati</taxon>
        <taxon>Actinomycetota</taxon>
        <taxon>Actinomycetes</taxon>
        <taxon>Kitasatosporales</taxon>
        <taxon>Streptomycetaceae</taxon>
        <taxon>Streptomyces</taxon>
    </lineage>
</organism>
<proteinExistence type="inferred from homology"/>
<dbReference type="Pfam" id="PF02771">
    <property type="entry name" value="Acyl-CoA_dh_N"/>
    <property type="match status" value="1"/>
</dbReference>
<dbReference type="EMBL" id="JAGPYQ010000001">
    <property type="protein sequence ID" value="MBQ0850759.1"/>
    <property type="molecule type" value="Genomic_DNA"/>
</dbReference>
<comment type="similarity">
    <text evidence="2 6">Belongs to the acyl-CoA dehydrogenase family.</text>
</comment>
<evidence type="ECO:0000259" key="7">
    <source>
        <dbReference type="Pfam" id="PF00441"/>
    </source>
</evidence>
<dbReference type="InterPro" id="IPR036250">
    <property type="entry name" value="AcylCo_DH-like_C"/>
</dbReference>
<dbReference type="PANTHER" id="PTHR43292:SF4">
    <property type="entry name" value="ACYL-COA DEHYDROGENASE FADE34"/>
    <property type="match status" value="1"/>
</dbReference>
<evidence type="ECO:0000256" key="4">
    <source>
        <dbReference type="ARBA" id="ARBA00022827"/>
    </source>
</evidence>
<dbReference type="AlphaFoldDB" id="A0A940XRQ3"/>
<name>A0A940XRQ3_9ACTN</name>
<dbReference type="Pfam" id="PF02770">
    <property type="entry name" value="Acyl-CoA_dh_M"/>
    <property type="match status" value="1"/>
</dbReference>
<reference evidence="10 11" key="1">
    <citation type="submission" date="2021-04" db="EMBL/GenBank/DDBJ databases">
        <authorList>
            <person name="Tang X."/>
            <person name="Zhou X."/>
            <person name="Chen X."/>
            <person name="Cernava T."/>
            <person name="Zhang C."/>
        </authorList>
    </citation>
    <scope>NUCLEOTIDE SEQUENCE [LARGE SCALE GENOMIC DNA]</scope>
    <source>
        <strain evidence="10 11">BH-SS-21</strain>
    </source>
</reference>
<gene>
    <name evidence="10" type="ORF">J8N05_21590</name>
</gene>
<feature type="domain" description="Acyl-CoA oxidase/dehydrogenase middle" evidence="8">
    <location>
        <begin position="127"/>
        <end position="229"/>
    </location>
</feature>
<feature type="domain" description="Acyl-CoA dehydrogenase/oxidase C-terminal" evidence="7">
    <location>
        <begin position="241"/>
        <end position="398"/>
    </location>
</feature>
<accession>A0A940XRQ3</accession>
<dbReference type="Gene3D" id="1.10.540.10">
    <property type="entry name" value="Acyl-CoA dehydrogenase/oxidase, N-terminal domain"/>
    <property type="match status" value="1"/>
</dbReference>
<comment type="cofactor">
    <cofactor evidence="1 6">
        <name>FAD</name>
        <dbReference type="ChEBI" id="CHEBI:57692"/>
    </cofactor>
</comment>
<evidence type="ECO:0000313" key="10">
    <source>
        <dbReference type="EMBL" id="MBQ0850759.1"/>
    </source>
</evidence>
<comment type="caution">
    <text evidence="10">The sequence shown here is derived from an EMBL/GenBank/DDBJ whole genome shotgun (WGS) entry which is preliminary data.</text>
</comment>
<dbReference type="InterPro" id="IPR009100">
    <property type="entry name" value="AcylCoA_DH/oxidase_NM_dom_sf"/>
</dbReference>
<protein>
    <submittedName>
        <fullName evidence="10">Acyl-CoA dehydrogenase family protein</fullName>
    </submittedName>
</protein>
<dbReference type="FunFam" id="2.40.110.10:FF:000011">
    <property type="entry name" value="Acyl-CoA dehydrogenase FadE34"/>
    <property type="match status" value="1"/>
</dbReference>
<evidence type="ECO:0000256" key="2">
    <source>
        <dbReference type="ARBA" id="ARBA00009347"/>
    </source>
</evidence>
<evidence type="ECO:0000259" key="8">
    <source>
        <dbReference type="Pfam" id="PF02770"/>
    </source>
</evidence>
<dbReference type="GO" id="GO:0050660">
    <property type="term" value="F:flavin adenine dinucleotide binding"/>
    <property type="evidence" value="ECO:0007669"/>
    <property type="project" value="InterPro"/>
</dbReference>
<evidence type="ECO:0000259" key="9">
    <source>
        <dbReference type="Pfam" id="PF02771"/>
    </source>
</evidence>
<dbReference type="InterPro" id="IPR046373">
    <property type="entry name" value="Acyl-CoA_Oxase/DH_mid-dom_sf"/>
</dbReference>
<keyword evidence="4 6" id="KW-0274">FAD</keyword>
<dbReference type="SUPFAM" id="SSF47203">
    <property type="entry name" value="Acyl-CoA dehydrogenase C-terminal domain-like"/>
    <property type="match status" value="1"/>
</dbReference>
<dbReference type="Gene3D" id="2.40.110.10">
    <property type="entry name" value="Butyryl-CoA Dehydrogenase, subunit A, domain 2"/>
    <property type="match status" value="1"/>
</dbReference>
<dbReference type="GO" id="GO:0016627">
    <property type="term" value="F:oxidoreductase activity, acting on the CH-CH group of donors"/>
    <property type="evidence" value="ECO:0007669"/>
    <property type="project" value="InterPro"/>
</dbReference>
<dbReference type="InterPro" id="IPR013786">
    <property type="entry name" value="AcylCoA_DH/ox_N"/>
</dbReference>
<dbReference type="InterPro" id="IPR006091">
    <property type="entry name" value="Acyl-CoA_Oxase/DH_mid-dom"/>
</dbReference>
<keyword evidence="5 6" id="KW-0560">Oxidoreductase</keyword>
<dbReference type="GO" id="GO:0005886">
    <property type="term" value="C:plasma membrane"/>
    <property type="evidence" value="ECO:0007669"/>
    <property type="project" value="TreeGrafter"/>
</dbReference>
<sequence>MFQHVSISFVTTTAPSIAPDAAMIEKVARDVVTAHPPRDVPLTELMGAWYDAGLTWVHFPEGLGGLRAPRSLQPVANRVMREAGGPEPRTVNTIGYGIVAGTIRRYASPEQASRLLRPLATGEEKWCQLFSEPSAGSDLAGLATRAVQETGDAVTPGGGDWIVNGQKVWTSLAHTSRWAVLLARTDPDVPKHKGLTYFILDMTTPGVEVRPLRQLTGRAQFNEVFLDNVRIPDAQRFGAVGEGWIVANSTLGDERTSLGDRVPARGSGVIADALALWQAHPERHTPVLRERLTRLWIRAETHRLTSDRTRVAAATQATAGPGSAVTKLVGSELTQHVYEFCMELLGPAGTLIDTYSPDAPDDESGPTAIQRKYLRSRATTLEGGTSEIQRNVIGERVLKLPQEPRADKKIPWRDVPR</sequence>
<feature type="domain" description="Acyl-CoA dehydrogenase/oxidase N-terminal" evidence="9">
    <location>
        <begin position="39"/>
        <end position="123"/>
    </location>
</feature>
<dbReference type="Pfam" id="PF00441">
    <property type="entry name" value="Acyl-CoA_dh_1"/>
    <property type="match status" value="1"/>
</dbReference>
<dbReference type="Gene3D" id="1.20.140.10">
    <property type="entry name" value="Butyryl-CoA Dehydrogenase, subunit A, domain 3"/>
    <property type="match status" value="1"/>
</dbReference>
<evidence type="ECO:0000256" key="3">
    <source>
        <dbReference type="ARBA" id="ARBA00022630"/>
    </source>
</evidence>
<keyword evidence="11" id="KW-1185">Reference proteome</keyword>
<keyword evidence="3 6" id="KW-0285">Flavoprotein</keyword>
<evidence type="ECO:0000313" key="11">
    <source>
        <dbReference type="Proteomes" id="UP000677413"/>
    </source>
</evidence>
<dbReference type="InterPro" id="IPR009075">
    <property type="entry name" value="AcylCo_DH/oxidase_C"/>
</dbReference>
<dbReference type="PANTHER" id="PTHR43292">
    <property type="entry name" value="ACYL-COA DEHYDROGENASE"/>
    <property type="match status" value="1"/>
</dbReference>
<evidence type="ECO:0000256" key="6">
    <source>
        <dbReference type="RuleBase" id="RU362125"/>
    </source>
</evidence>
<evidence type="ECO:0000256" key="1">
    <source>
        <dbReference type="ARBA" id="ARBA00001974"/>
    </source>
</evidence>